<sequence length="188" mass="20897">MQEAGASVPLSPAACSRPLASTSSCRAMPKPSSFGAYNDMNKLLTDEQKADGWKYTLTKEEQWDKYGFVVADQIRFRLSVKDGLLDVVEDYLSSEKKDLVDLNLPDSLGMTPLMWACHNGHIKVVASLLRSGADMSIVDTSVEHTRVSAYEYAKGYPHMEGCERHDDVVQLIDEFYRSGGQVPAWIEA</sequence>
<evidence type="ECO:0000256" key="1">
    <source>
        <dbReference type="PROSITE-ProRule" id="PRU00023"/>
    </source>
</evidence>
<reference evidence="3" key="1">
    <citation type="submission" date="2021-01" db="EMBL/GenBank/DDBJ databases">
        <authorList>
            <person name="Corre E."/>
            <person name="Pelletier E."/>
            <person name="Niang G."/>
            <person name="Scheremetjew M."/>
            <person name="Finn R."/>
            <person name="Kale V."/>
            <person name="Holt S."/>
            <person name="Cochrane G."/>
            <person name="Meng A."/>
            <person name="Brown T."/>
            <person name="Cohen L."/>
        </authorList>
    </citation>
    <scope>NUCLEOTIDE SEQUENCE</scope>
    <source>
        <strain evidence="3">CCMP2222</strain>
    </source>
</reference>
<protein>
    <submittedName>
        <fullName evidence="3">Uncharacterized protein</fullName>
    </submittedName>
</protein>
<evidence type="ECO:0000256" key="2">
    <source>
        <dbReference type="SAM" id="MobiDB-lite"/>
    </source>
</evidence>
<dbReference type="Gene3D" id="1.25.40.20">
    <property type="entry name" value="Ankyrin repeat-containing domain"/>
    <property type="match status" value="1"/>
</dbReference>
<keyword evidence="1" id="KW-0040">ANK repeat</keyword>
<dbReference type="InterPro" id="IPR036770">
    <property type="entry name" value="Ankyrin_rpt-contain_sf"/>
</dbReference>
<gene>
    <name evidence="3" type="ORF">AAND1436_LOCUS25856</name>
</gene>
<feature type="repeat" description="ANK" evidence="1">
    <location>
        <begin position="108"/>
        <end position="140"/>
    </location>
</feature>
<dbReference type="Pfam" id="PF00023">
    <property type="entry name" value="Ank"/>
    <property type="match status" value="1"/>
</dbReference>
<dbReference type="InterPro" id="IPR002110">
    <property type="entry name" value="Ankyrin_rpt"/>
</dbReference>
<dbReference type="AlphaFoldDB" id="A0A7S2DI37"/>
<dbReference type="SUPFAM" id="SSF48403">
    <property type="entry name" value="Ankyrin repeat"/>
    <property type="match status" value="1"/>
</dbReference>
<dbReference type="PROSITE" id="PS50297">
    <property type="entry name" value="ANK_REP_REGION"/>
    <property type="match status" value="1"/>
</dbReference>
<dbReference type="EMBL" id="HBGQ01053330">
    <property type="protein sequence ID" value="CAD9454597.1"/>
    <property type="molecule type" value="Transcribed_RNA"/>
</dbReference>
<accession>A0A7S2DI37</accession>
<feature type="region of interest" description="Disordered" evidence="2">
    <location>
        <begin position="1"/>
        <end position="22"/>
    </location>
</feature>
<evidence type="ECO:0000313" key="3">
    <source>
        <dbReference type="EMBL" id="CAD9454597.1"/>
    </source>
</evidence>
<organism evidence="3">
    <name type="scientific">Alexandrium andersonii</name>
    <dbReference type="NCBI Taxonomy" id="327968"/>
    <lineage>
        <taxon>Eukaryota</taxon>
        <taxon>Sar</taxon>
        <taxon>Alveolata</taxon>
        <taxon>Dinophyceae</taxon>
        <taxon>Gonyaulacales</taxon>
        <taxon>Pyrocystaceae</taxon>
        <taxon>Alexandrium</taxon>
    </lineage>
</organism>
<dbReference type="PROSITE" id="PS50088">
    <property type="entry name" value="ANK_REPEAT"/>
    <property type="match status" value="1"/>
</dbReference>
<proteinExistence type="predicted"/>
<name>A0A7S2DI37_9DINO</name>
<dbReference type="SMART" id="SM00248">
    <property type="entry name" value="ANK"/>
    <property type="match status" value="1"/>
</dbReference>